<name>A0A1F7JC81_9BACT</name>
<keyword evidence="1" id="KW-0812">Transmembrane</keyword>
<evidence type="ECO:0000313" key="3">
    <source>
        <dbReference type="Proteomes" id="UP000178857"/>
    </source>
</evidence>
<dbReference type="Proteomes" id="UP000178857">
    <property type="component" value="Unassembled WGS sequence"/>
</dbReference>
<feature type="transmembrane region" description="Helical" evidence="1">
    <location>
        <begin position="49"/>
        <end position="68"/>
    </location>
</feature>
<dbReference type="InterPro" id="IPR024414">
    <property type="entry name" value="Uncharacterised_PrgI"/>
</dbReference>
<proteinExistence type="predicted"/>
<dbReference type="Pfam" id="PF12666">
    <property type="entry name" value="PrgI"/>
    <property type="match status" value="1"/>
</dbReference>
<accession>A0A1F7JC81</accession>
<gene>
    <name evidence="2" type="ORF">A2970_00980</name>
</gene>
<organism evidence="2 3">
    <name type="scientific">Candidatus Roizmanbacteria bacterium RIFCSPLOWO2_01_FULL_44_13</name>
    <dbReference type="NCBI Taxonomy" id="1802069"/>
    <lineage>
        <taxon>Bacteria</taxon>
        <taxon>Candidatus Roizmaniibacteriota</taxon>
    </lineage>
</organism>
<dbReference type="AlphaFoldDB" id="A0A1F7JC81"/>
<evidence type="ECO:0000313" key="2">
    <source>
        <dbReference type="EMBL" id="OGK53228.1"/>
    </source>
</evidence>
<keyword evidence="1" id="KW-1133">Transmembrane helix</keyword>
<dbReference type="SUPFAM" id="SSF49478">
    <property type="entry name" value="Cna protein B-type domain"/>
    <property type="match status" value="1"/>
</dbReference>
<reference evidence="2 3" key="1">
    <citation type="journal article" date="2016" name="Nat. Commun.">
        <title>Thousands of microbial genomes shed light on interconnected biogeochemical processes in an aquifer system.</title>
        <authorList>
            <person name="Anantharaman K."/>
            <person name="Brown C.T."/>
            <person name="Hug L.A."/>
            <person name="Sharon I."/>
            <person name="Castelle C.J."/>
            <person name="Probst A.J."/>
            <person name="Thomas B.C."/>
            <person name="Singh A."/>
            <person name="Wilkins M.J."/>
            <person name="Karaoz U."/>
            <person name="Brodie E.L."/>
            <person name="Williams K.H."/>
            <person name="Hubbard S.S."/>
            <person name="Banfield J.F."/>
        </authorList>
    </citation>
    <scope>NUCLEOTIDE SEQUENCE [LARGE SCALE GENOMIC DNA]</scope>
</reference>
<protein>
    <submittedName>
        <fullName evidence="2">Uncharacterized protein</fullName>
    </submittedName>
</protein>
<keyword evidence="1" id="KW-0472">Membrane</keyword>
<dbReference type="EMBL" id="MGAT01000003">
    <property type="protein sequence ID" value="OGK53228.1"/>
    <property type="molecule type" value="Genomic_DNA"/>
</dbReference>
<feature type="transmembrane region" description="Helical" evidence="1">
    <location>
        <begin position="26"/>
        <end position="43"/>
    </location>
</feature>
<evidence type="ECO:0000256" key="1">
    <source>
        <dbReference type="SAM" id="Phobius"/>
    </source>
</evidence>
<sequence>MDQHPVPRQITTFEFKLIGFLTIKQFIYLLIFVVLAFIIYSVFPIPILNIFFAIITAGIGAAFAFLPINDRPLDVWIKNLARRLISPTQYKFKKHNLPPNFLKDIPNQADPTQVATHVDSRQKLNNYLNKGQATGDTKKQSISNLIQTAVLGPTAKKEEKSSPASSTPHKPFFTGVIKNHKEMPIYGVLIYVKPDEKGEPLRILKTNVNGIFATFNPLPVGDYFFEIKDPQGRHFFDTMKIKVENSNPNPLQFLSKELI</sequence>
<comment type="caution">
    <text evidence="2">The sequence shown here is derived from an EMBL/GenBank/DDBJ whole genome shotgun (WGS) entry which is preliminary data.</text>
</comment>
<dbReference type="STRING" id="1802069.A2970_00980"/>